<feature type="compositionally biased region" description="Low complexity" evidence="1">
    <location>
        <begin position="84"/>
        <end position="96"/>
    </location>
</feature>
<evidence type="ECO:0000259" key="2">
    <source>
        <dbReference type="SMART" id="SM00672"/>
    </source>
</evidence>
<evidence type="ECO:0000256" key="1">
    <source>
        <dbReference type="SAM" id="MobiDB-lite"/>
    </source>
</evidence>
<dbReference type="InterPro" id="IPR006598">
    <property type="entry name" value="CAP10"/>
</dbReference>
<accession>A0A2S5BCS8</accession>
<dbReference type="PANTHER" id="PTHR12203">
    <property type="entry name" value="KDEL LYS-ASP-GLU-LEU CONTAINING - RELATED"/>
    <property type="match status" value="1"/>
</dbReference>
<evidence type="ECO:0000313" key="3">
    <source>
        <dbReference type="EMBL" id="POY74577.1"/>
    </source>
</evidence>
<feature type="compositionally biased region" description="Low complexity" evidence="1">
    <location>
        <begin position="107"/>
        <end position="123"/>
    </location>
</feature>
<dbReference type="SMART" id="SM00672">
    <property type="entry name" value="CAP10"/>
    <property type="match status" value="1"/>
</dbReference>
<sequence length="862" mass="96960">MLNDLESGRACGVPTFYRRVAVAGNTRLGRREGEGDGGGGETFPVRAIASASRSYSVPAAASTALQSARIDKVALLPVAVSSRPTSPQLSSSSLHDSPLHAHHQHHASGASTSSTATYASAGHVNPFGTEGDSSQLGSFSSSGPIASTSTSSRRRMKRAASALSSNSIPLLSAQDSHESLPHYNEPDTPMIGSTGRHPRRSASPGLCMGSQRVPIWRRPRFVGTCLFATLVVVILLPDGNRSRAHSALTSAGLQLPDGVPDRFSGIFDYLNWDDGSNDLKYVPPPPPVVKESFGLPDWDVETPHHFDDNGQLYVDPIASFGATPPKPHPMLTLIKRAETEWNAKVERQSKTLKEAVQEYRRRYKRNPPRGFDKWWEYAQANRVILTDEYDQIQHDLEPFWALDPGDMMHRVLVMQEREETFTIKVVDGVVEETGEQAFLRRAKDLGDLIDRFSAHVPDVNLTFTRHDQPACQLDWYHRDRMVELARLGEYWGPSDFATDSNNALSNWAIGCPPGSPLRELETKVLEDILDTEDELPPQQEIINRYKAKYSSLDRAQGRSYIYDHQNAMDICQHPEIMNLHGFTSVSGTNPGPLVPLFTFAKTNVHSDVLVTPLEQYSDSYIGYDPDWEKKTINKLMWRGSTTGIDFYVQNDWKNSQRARLHFLTNEKKGTKDVLWAEGDGPIAEKQYNTNGLNRAYMDVAFAGGPVQCDEETCKVMSDLIEFRSTMGLNEAYQYKYVMDVDGNGWSGRFHRLMSMKACVLKSTLFPEWYSDRIQPWLHYVPVKVDYSDLYDIMTFFHGTPEGHGSHDDLAQKIGLAGKNWARDHWRKQDMAAYMFRLILEWARLLHRYDNDGQSLDFEYGQE</sequence>
<name>A0A2S5BCS8_9BASI</name>
<dbReference type="STRING" id="741276.A0A2S5BCS8"/>
<feature type="compositionally biased region" description="Low complexity" evidence="1">
    <location>
        <begin position="131"/>
        <end position="151"/>
    </location>
</feature>
<dbReference type="AlphaFoldDB" id="A0A2S5BCS8"/>
<dbReference type="OrthoDB" id="541052at2759"/>
<gene>
    <name evidence="3" type="ORF">BMF94_2338</name>
</gene>
<dbReference type="Proteomes" id="UP000237144">
    <property type="component" value="Unassembled WGS sequence"/>
</dbReference>
<dbReference type="Pfam" id="PF05686">
    <property type="entry name" value="Glyco_transf_90"/>
    <property type="match status" value="1"/>
</dbReference>
<comment type="caution">
    <text evidence="3">The sequence shown here is derived from an EMBL/GenBank/DDBJ whole genome shotgun (WGS) entry which is preliminary data.</text>
</comment>
<protein>
    <recommendedName>
        <fullName evidence="2">Glycosyl transferase CAP10 domain-containing protein</fullName>
    </recommendedName>
</protein>
<feature type="region of interest" description="Disordered" evidence="1">
    <location>
        <begin position="84"/>
        <end position="205"/>
    </location>
</feature>
<reference evidence="3 4" key="1">
    <citation type="journal article" date="2018" name="Front. Microbiol.">
        <title>Prospects for Fungal Bioremediation of Acidic Radioactive Waste Sites: Characterization and Genome Sequence of Rhodotorula taiwanensis MD1149.</title>
        <authorList>
            <person name="Tkavc R."/>
            <person name="Matrosova V.Y."/>
            <person name="Grichenko O.E."/>
            <person name="Gostincar C."/>
            <person name="Volpe R.P."/>
            <person name="Klimenkova P."/>
            <person name="Gaidamakova E.K."/>
            <person name="Zhou C.E."/>
            <person name="Stewart B.J."/>
            <person name="Lyman M.G."/>
            <person name="Malfatti S.A."/>
            <person name="Rubinfeld B."/>
            <person name="Courtot M."/>
            <person name="Singh J."/>
            <person name="Dalgard C.L."/>
            <person name="Hamilton T."/>
            <person name="Frey K.G."/>
            <person name="Gunde-Cimerman N."/>
            <person name="Dugan L."/>
            <person name="Daly M.J."/>
        </authorList>
    </citation>
    <scope>NUCLEOTIDE SEQUENCE [LARGE SCALE GENOMIC DNA]</scope>
    <source>
        <strain evidence="3 4">MD1149</strain>
    </source>
</reference>
<dbReference type="EMBL" id="PJQD01000023">
    <property type="protein sequence ID" value="POY74577.1"/>
    <property type="molecule type" value="Genomic_DNA"/>
</dbReference>
<feature type="domain" description="Glycosyl transferase CAP10" evidence="2">
    <location>
        <begin position="576"/>
        <end position="849"/>
    </location>
</feature>
<dbReference type="InterPro" id="IPR051091">
    <property type="entry name" value="O-Glucosyltr/Glycosyltrsf_90"/>
</dbReference>
<dbReference type="PANTHER" id="PTHR12203:SF118">
    <property type="entry name" value="BETA-1,2-XYLOSYLTRANSFERASE 1"/>
    <property type="match status" value="1"/>
</dbReference>
<keyword evidence="4" id="KW-1185">Reference proteome</keyword>
<organism evidence="3 4">
    <name type="scientific">Rhodotorula taiwanensis</name>
    <dbReference type="NCBI Taxonomy" id="741276"/>
    <lineage>
        <taxon>Eukaryota</taxon>
        <taxon>Fungi</taxon>
        <taxon>Dikarya</taxon>
        <taxon>Basidiomycota</taxon>
        <taxon>Pucciniomycotina</taxon>
        <taxon>Microbotryomycetes</taxon>
        <taxon>Sporidiobolales</taxon>
        <taxon>Sporidiobolaceae</taxon>
        <taxon>Rhodotorula</taxon>
    </lineage>
</organism>
<proteinExistence type="predicted"/>
<evidence type="ECO:0000313" key="4">
    <source>
        <dbReference type="Proteomes" id="UP000237144"/>
    </source>
</evidence>